<accession>A0A1B6GM48</accession>
<name>A0A1B6GM48_9HEMI</name>
<organism evidence="1">
    <name type="scientific">Cuerna arida</name>
    <dbReference type="NCBI Taxonomy" id="1464854"/>
    <lineage>
        <taxon>Eukaryota</taxon>
        <taxon>Metazoa</taxon>
        <taxon>Ecdysozoa</taxon>
        <taxon>Arthropoda</taxon>
        <taxon>Hexapoda</taxon>
        <taxon>Insecta</taxon>
        <taxon>Pterygota</taxon>
        <taxon>Neoptera</taxon>
        <taxon>Paraneoptera</taxon>
        <taxon>Hemiptera</taxon>
        <taxon>Auchenorrhyncha</taxon>
        <taxon>Membracoidea</taxon>
        <taxon>Cicadellidae</taxon>
        <taxon>Cicadellinae</taxon>
        <taxon>Proconiini</taxon>
        <taxon>Cuerna</taxon>
    </lineage>
</organism>
<protein>
    <submittedName>
        <fullName evidence="1">Uncharacterized protein</fullName>
    </submittedName>
</protein>
<dbReference type="EMBL" id="GECZ01006272">
    <property type="protein sequence ID" value="JAS63497.1"/>
    <property type="molecule type" value="Transcribed_RNA"/>
</dbReference>
<evidence type="ECO:0000313" key="1">
    <source>
        <dbReference type="EMBL" id="JAS63497.1"/>
    </source>
</evidence>
<sequence>RRRCDKRRHPNCDQSHLSDSKESCCYHQQNNFKVNNCNQYEKSPKVHRSASIRSQMTTLSYLKCPSPSVHLCGDSFGDAVDGSLRAVENNIEMMLNTNRNDCDTNEEA</sequence>
<proteinExistence type="predicted"/>
<feature type="non-terminal residue" evidence="1">
    <location>
        <position position="108"/>
    </location>
</feature>
<dbReference type="AlphaFoldDB" id="A0A1B6GM48"/>
<reference evidence="1" key="1">
    <citation type="submission" date="2015-11" db="EMBL/GenBank/DDBJ databases">
        <title>De novo transcriptome assembly of four potential Pierce s Disease insect vectors from Arizona vineyards.</title>
        <authorList>
            <person name="Tassone E.E."/>
        </authorList>
    </citation>
    <scope>NUCLEOTIDE SEQUENCE</scope>
</reference>
<feature type="non-terminal residue" evidence="1">
    <location>
        <position position="1"/>
    </location>
</feature>
<gene>
    <name evidence="1" type="ORF">g.48804</name>
</gene>